<dbReference type="Pfam" id="PF00571">
    <property type="entry name" value="CBS"/>
    <property type="match status" value="1"/>
</dbReference>
<dbReference type="GO" id="GO:0043565">
    <property type="term" value="F:sequence-specific DNA binding"/>
    <property type="evidence" value="ECO:0007669"/>
    <property type="project" value="InterPro"/>
</dbReference>
<evidence type="ECO:0000256" key="4">
    <source>
        <dbReference type="ARBA" id="ARBA00023163"/>
    </source>
</evidence>
<dbReference type="InterPro" id="IPR000014">
    <property type="entry name" value="PAS"/>
</dbReference>
<keyword evidence="3" id="KW-0805">Transcription regulation</keyword>
<dbReference type="Gene3D" id="3.40.50.300">
    <property type="entry name" value="P-loop containing nucleotide triphosphate hydrolases"/>
    <property type="match status" value="1"/>
</dbReference>
<evidence type="ECO:0000256" key="1">
    <source>
        <dbReference type="ARBA" id="ARBA00022741"/>
    </source>
</evidence>
<dbReference type="SMART" id="SM00382">
    <property type="entry name" value="AAA"/>
    <property type="match status" value="1"/>
</dbReference>
<dbReference type="CDD" id="cd00130">
    <property type="entry name" value="PAS"/>
    <property type="match status" value="1"/>
</dbReference>
<evidence type="ECO:0000259" key="7">
    <source>
        <dbReference type="PROSITE" id="PS50045"/>
    </source>
</evidence>
<dbReference type="AlphaFoldDB" id="A0A5C7FKW5"/>
<feature type="domain" description="Sigma-54 factor interaction" evidence="7">
    <location>
        <begin position="374"/>
        <end position="604"/>
    </location>
</feature>
<dbReference type="InterPro" id="IPR002197">
    <property type="entry name" value="HTH_Fis"/>
</dbReference>
<dbReference type="PROSITE" id="PS00675">
    <property type="entry name" value="SIGMA54_INTERACT_1"/>
    <property type="match status" value="1"/>
</dbReference>
<evidence type="ECO:0000256" key="3">
    <source>
        <dbReference type="ARBA" id="ARBA00023015"/>
    </source>
</evidence>
<evidence type="ECO:0000256" key="6">
    <source>
        <dbReference type="SAM" id="Coils"/>
    </source>
</evidence>
<dbReference type="PANTHER" id="PTHR32071:SF57">
    <property type="entry name" value="C4-DICARBOXYLATE TRANSPORT TRANSCRIPTIONAL REGULATORY PROTEIN DCTD"/>
    <property type="match status" value="1"/>
</dbReference>
<keyword evidence="2" id="KW-0067">ATP-binding</keyword>
<gene>
    <name evidence="10" type="ORF">FTX54_015540</name>
</gene>
<dbReference type="Gene3D" id="1.10.8.60">
    <property type="match status" value="1"/>
</dbReference>
<dbReference type="PROSITE" id="PS50112">
    <property type="entry name" value="PAS"/>
    <property type="match status" value="1"/>
</dbReference>
<keyword evidence="1" id="KW-0547">Nucleotide-binding</keyword>
<dbReference type="PRINTS" id="PR01590">
    <property type="entry name" value="HTHFIS"/>
</dbReference>
<dbReference type="PROSITE" id="PS50045">
    <property type="entry name" value="SIGMA54_INTERACT_4"/>
    <property type="match status" value="1"/>
</dbReference>
<dbReference type="PANTHER" id="PTHR32071">
    <property type="entry name" value="TRANSCRIPTIONAL REGULATORY PROTEIN"/>
    <property type="match status" value="1"/>
</dbReference>
<feature type="coiled-coil region" evidence="6">
    <location>
        <begin position="340"/>
        <end position="367"/>
    </location>
</feature>
<evidence type="ECO:0000259" key="8">
    <source>
        <dbReference type="PROSITE" id="PS50112"/>
    </source>
</evidence>
<dbReference type="SMART" id="SM00091">
    <property type="entry name" value="PAS"/>
    <property type="match status" value="1"/>
</dbReference>
<dbReference type="InterPro" id="IPR003593">
    <property type="entry name" value="AAA+_ATPase"/>
</dbReference>
<keyword evidence="4" id="KW-0804">Transcription</keyword>
<dbReference type="Gene3D" id="3.10.580.10">
    <property type="entry name" value="CBS-domain"/>
    <property type="match status" value="1"/>
</dbReference>
<feature type="domain" description="PAS" evidence="8">
    <location>
        <begin position="234"/>
        <end position="285"/>
    </location>
</feature>
<dbReference type="Pfam" id="PF02954">
    <property type="entry name" value="HTH_8"/>
    <property type="match status" value="1"/>
</dbReference>
<dbReference type="InterPro" id="IPR002078">
    <property type="entry name" value="Sigma_54_int"/>
</dbReference>
<evidence type="ECO:0000313" key="10">
    <source>
        <dbReference type="EMBL" id="WWD79787.1"/>
    </source>
</evidence>
<dbReference type="RefSeq" id="WP_147802747.1">
    <property type="nucleotide sequence ID" value="NZ_CP144914.1"/>
</dbReference>
<dbReference type="InterPro" id="IPR013767">
    <property type="entry name" value="PAS_fold"/>
</dbReference>
<feature type="domain" description="CBS" evidence="9">
    <location>
        <begin position="11"/>
        <end position="68"/>
    </location>
</feature>
<dbReference type="Gene3D" id="3.30.450.20">
    <property type="entry name" value="PAS domain"/>
    <property type="match status" value="1"/>
</dbReference>
<dbReference type="SUPFAM" id="SSF46689">
    <property type="entry name" value="Homeodomain-like"/>
    <property type="match status" value="1"/>
</dbReference>
<evidence type="ECO:0000313" key="11">
    <source>
        <dbReference type="Proteomes" id="UP000321816"/>
    </source>
</evidence>
<dbReference type="GO" id="GO:0005524">
    <property type="term" value="F:ATP binding"/>
    <property type="evidence" value="ECO:0007669"/>
    <property type="project" value="UniProtKB-KW"/>
</dbReference>
<dbReference type="OrthoDB" id="9771372at2"/>
<dbReference type="Pfam" id="PF00158">
    <property type="entry name" value="Sigma54_activat"/>
    <property type="match status" value="1"/>
</dbReference>
<dbReference type="InterPro" id="IPR027417">
    <property type="entry name" value="P-loop_NTPase"/>
</dbReference>
<dbReference type="PROSITE" id="PS00676">
    <property type="entry name" value="SIGMA54_INTERACT_2"/>
    <property type="match status" value="1"/>
</dbReference>
<dbReference type="InterPro" id="IPR000644">
    <property type="entry name" value="CBS_dom"/>
</dbReference>
<evidence type="ECO:0000256" key="5">
    <source>
        <dbReference type="PROSITE-ProRule" id="PRU00703"/>
    </source>
</evidence>
<keyword evidence="6" id="KW-0175">Coiled coil</keyword>
<dbReference type="InterPro" id="IPR025662">
    <property type="entry name" value="Sigma_54_int_dom_ATP-bd_1"/>
</dbReference>
<dbReference type="InterPro" id="IPR035965">
    <property type="entry name" value="PAS-like_dom_sf"/>
</dbReference>
<dbReference type="EMBL" id="CP144914">
    <property type="protein sequence ID" value="WWD79787.1"/>
    <property type="molecule type" value="Genomic_DNA"/>
</dbReference>
<dbReference type="Pfam" id="PF00989">
    <property type="entry name" value="PAS"/>
    <property type="match status" value="1"/>
</dbReference>
<dbReference type="PROSITE" id="PS51371">
    <property type="entry name" value="CBS"/>
    <property type="match status" value="1"/>
</dbReference>
<name>A0A5C7FKW5_9BACI</name>
<accession>A0A5C7FKW5</accession>
<dbReference type="SUPFAM" id="SSF55785">
    <property type="entry name" value="PYP-like sensor domain (PAS domain)"/>
    <property type="match status" value="1"/>
</dbReference>
<dbReference type="NCBIfam" id="TIGR00229">
    <property type="entry name" value="sensory_box"/>
    <property type="match status" value="1"/>
</dbReference>
<dbReference type="InterPro" id="IPR046342">
    <property type="entry name" value="CBS_dom_sf"/>
</dbReference>
<dbReference type="InterPro" id="IPR058031">
    <property type="entry name" value="AAA_lid_NorR"/>
</dbReference>
<protein>
    <submittedName>
        <fullName evidence="10">Sigma 54-interacting transcriptional regulator</fullName>
    </submittedName>
</protein>
<dbReference type="Gene3D" id="1.10.10.60">
    <property type="entry name" value="Homeodomain-like"/>
    <property type="match status" value="1"/>
</dbReference>
<dbReference type="SUPFAM" id="SSF52540">
    <property type="entry name" value="P-loop containing nucleoside triphosphate hydrolases"/>
    <property type="match status" value="1"/>
</dbReference>
<dbReference type="KEGG" id="ahal:FTX54_015540"/>
<proteinExistence type="predicted"/>
<dbReference type="Pfam" id="PF25601">
    <property type="entry name" value="AAA_lid_14"/>
    <property type="match status" value="1"/>
</dbReference>
<reference evidence="10 11" key="1">
    <citation type="submission" date="2024-01" db="EMBL/GenBank/DDBJ databases">
        <title>Complete Genome Sequence of Alkalicoccus halolimnae BZ-SZ-XJ29T, a Moderately Halophilic Bacterium Isolated from a Salt Lake.</title>
        <authorList>
            <person name="Zhao B."/>
        </authorList>
    </citation>
    <scope>NUCLEOTIDE SEQUENCE [LARGE SCALE GENOMIC DNA]</scope>
    <source>
        <strain evidence="10 11">BZ-SZ-XJ29</strain>
    </source>
</reference>
<evidence type="ECO:0000259" key="9">
    <source>
        <dbReference type="PROSITE" id="PS51371"/>
    </source>
</evidence>
<keyword evidence="11" id="KW-1185">Reference proteome</keyword>
<organism evidence="10 11">
    <name type="scientific">Alkalicoccus halolimnae</name>
    <dbReference type="NCBI Taxonomy" id="1667239"/>
    <lineage>
        <taxon>Bacteria</taxon>
        <taxon>Bacillati</taxon>
        <taxon>Bacillota</taxon>
        <taxon>Bacilli</taxon>
        <taxon>Bacillales</taxon>
        <taxon>Bacillaceae</taxon>
        <taxon>Alkalicoccus</taxon>
    </lineage>
</organism>
<dbReference type="CDD" id="cd00009">
    <property type="entry name" value="AAA"/>
    <property type="match status" value="1"/>
</dbReference>
<dbReference type="Proteomes" id="UP000321816">
    <property type="component" value="Chromosome"/>
</dbReference>
<evidence type="ECO:0000256" key="2">
    <source>
        <dbReference type="ARBA" id="ARBA00022840"/>
    </source>
</evidence>
<dbReference type="SUPFAM" id="SSF54631">
    <property type="entry name" value="CBS-domain pair"/>
    <property type="match status" value="1"/>
</dbReference>
<dbReference type="InterPro" id="IPR025943">
    <property type="entry name" value="Sigma_54_int_dom_ATP-bd_2"/>
</dbReference>
<dbReference type="GO" id="GO:0006355">
    <property type="term" value="P:regulation of DNA-templated transcription"/>
    <property type="evidence" value="ECO:0007669"/>
    <property type="project" value="InterPro"/>
</dbReference>
<sequence length="678" mass="76430">MFDRVPAEEVMRRPRMTLQEAESIQEAAAKMYHMQDDAAPVLNENEEVTGYVSTDSLMTAMMKGLPPETVVADMMERFPRMLKAEDTPSIYWKWEPPCLPVIDADKKLQGIVYAVDWLEKTEVVVNETEALFKAVSACDSEVMVIADKSGRVKWKTDSRLFPADLSQLEDLSFYNEITELLHDSGNNSRLDVDGRPFRLRVDRLTVKGRAYTAVRLLPAEQTSVPADGEGWKERAEQMEMVIELSHDGIIMVDRGGVITMVNKEYADFIGLSQDELVGKHVTEVIENTRMHIVAETGKPEIADIQKIKGDYMVANRLPIYREGKLEGAVGKVLFKNLGGFKALKHRIENLEKELATYRGEWQETNRAKYQFEQLIGRSRTWEKTKHLARQAAETDSNVLLQGESGTGKELFAHAIHNAGVRSPGPFVKVNCAAIPRDLIESELFGYVEGSFTGAKRGGKKGKFEAAEGGTIFLDEIGELPIHMQVKLLRVLQEREIERIGATGAKPVNIRVIAATNRDLEQMIEDGDFRLDLYYRLNVFTILIPPLHSRKEDIDVLLPYFLRKVAGRLGKPVPSVDPEAMPYFHSYSWPGNTRELENVIERTVNVLKNGRSISSSDLPPKLFRKKNVKEPRVLSETLFEAEQKAVNEALLYTNGNKSKAAKLLGISRTALYEKIAKPH</sequence>
<dbReference type="InterPro" id="IPR009057">
    <property type="entry name" value="Homeodomain-like_sf"/>
</dbReference>
<keyword evidence="5" id="KW-0129">CBS domain</keyword>
<dbReference type="FunFam" id="3.40.50.300:FF:000006">
    <property type="entry name" value="DNA-binding transcriptional regulator NtrC"/>
    <property type="match status" value="1"/>
</dbReference>